<evidence type="ECO:0000256" key="2">
    <source>
        <dbReference type="ARBA" id="ARBA00022723"/>
    </source>
</evidence>
<reference evidence="7 8" key="1">
    <citation type="journal article" date="2021" name="Elife">
        <title>Chloroplast acquisition without the gene transfer in kleptoplastic sea slugs, Plakobranchus ocellatus.</title>
        <authorList>
            <person name="Maeda T."/>
            <person name="Takahashi S."/>
            <person name="Yoshida T."/>
            <person name="Shimamura S."/>
            <person name="Takaki Y."/>
            <person name="Nagai Y."/>
            <person name="Toyoda A."/>
            <person name="Suzuki Y."/>
            <person name="Arimoto A."/>
            <person name="Ishii H."/>
            <person name="Satoh N."/>
            <person name="Nishiyama T."/>
            <person name="Hasebe M."/>
            <person name="Maruyama T."/>
            <person name="Minagawa J."/>
            <person name="Obokata J."/>
            <person name="Shigenobu S."/>
        </authorList>
    </citation>
    <scope>NUCLEOTIDE SEQUENCE [LARGE SCALE GENOMIC DNA]</scope>
</reference>
<dbReference type="GO" id="GO:0071797">
    <property type="term" value="C:LUBAC complex"/>
    <property type="evidence" value="ECO:0007669"/>
    <property type="project" value="TreeGrafter"/>
</dbReference>
<protein>
    <submittedName>
        <fullName evidence="7">Ranbp-type and c3hc4-type Zinc finger-containing protein 1</fullName>
    </submittedName>
</protein>
<gene>
    <name evidence="7" type="ORF">PoB_006513700</name>
</gene>
<dbReference type="InterPro" id="IPR029071">
    <property type="entry name" value="Ubiquitin-like_domsf"/>
</dbReference>
<comment type="pathway">
    <text evidence="1">Protein modification; protein ubiquitination.</text>
</comment>
<keyword evidence="2" id="KW-0479">Metal-binding</keyword>
<dbReference type="GO" id="GO:0097039">
    <property type="term" value="P:protein linear polyubiquitination"/>
    <property type="evidence" value="ECO:0007669"/>
    <property type="project" value="TreeGrafter"/>
</dbReference>
<comment type="caution">
    <text evidence="7">The sequence shown here is derived from an EMBL/GenBank/DDBJ whole genome shotgun (WGS) entry which is preliminary data.</text>
</comment>
<dbReference type="GO" id="GO:0004842">
    <property type="term" value="F:ubiquitin-protein transferase activity"/>
    <property type="evidence" value="ECO:0007669"/>
    <property type="project" value="TreeGrafter"/>
</dbReference>
<accession>A0AAV4D389</accession>
<dbReference type="InterPro" id="IPR001876">
    <property type="entry name" value="Znf_RanBP2"/>
</dbReference>
<keyword evidence="4" id="KW-0833">Ubl conjugation pathway</keyword>
<dbReference type="AlphaFoldDB" id="A0AAV4D389"/>
<dbReference type="GO" id="GO:0043161">
    <property type="term" value="P:proteasome-mediated ubiquitin-dependent protein catabolic process"/>
    <property type="evidence" value="ECO:0007669"/>
    <property type="project" value="TreeGrafter"/>
</dbReference>
<dbReference type="Gene3D" id="3.10.20.90">
    <property type="entry name" value="Phosphatidylinositol 3-kinase Catalytic Subunit, Chain A, domain 1"/>
    <property type="match status" value="1"/>
</dbReference>
<evidence type="ECO:0000313" key="8">
    <source>
        <dbReference type="Proteomes" id="UP000735302"/>
    </source>
</evidence>
<dbReference type="SUPFAM" id="SSF90209">
    <property type="entry name" value="Ran binding protein zinc finger-like"/>
    <property type="match status" value="1"/>
</dbReference>
<evidence type="ECO:0000256" key="3">
    <source>
        <dbReference type="ARBA" id="ARBA00022771"/>
    </source>
</evidence>
<dbReference type="GO" id="GO:0008270">
    <property type="term" value="F:zinc ion binding"/>
    <property type="evidence" value="ECO:0007669"/>
    <property type="project" value="UniProtKB-KW"/>
</dbReference>
<dbReference type="EMBL" id="BLXT01007329">
    <property type="protein sequence ID" value="GFO38632.1"/>
    <property type="molecule type" value="Genomic_DNA"/>
</dbReference>
<evidence type="ECO:0000313" key="7">
    <source>
        <dbReference type="EMBL" id="GFO38632.1"/>
    </source>
</evidence>
<keyword evidence="8" id="KW-1185">Reference proteome</keyword>
<dbReference type="SUPFAM" id="SSF54236">
    <property type="entry name" value="Ubiquitin-like"/>
    <property type="match status" value="1"/>
</dbReference>
<name>A0AAV4D389_9GAST</name>
<organism evidence="7 8">
    <name type="scientific">Plakobranchus ocellatus</name>
    <dbReference type="NCBI Taxonomy" id="259542"/>
    <lineage>
        <taxon>Eukaryota</taxon>
        <taxon>Metazoa</taxon>
        <taxon>Spiralia</taxon>
        <taxon>Lophotrochozoa</taxon>
        <taxon>Mollusca</taxon>
        <taxon>Gastropoda</taxon>
        <taxon>Heterobranchia</taxon>
        <taxon>Euthyneura</taxon>
        <taxon>Panpulmonata</taxon>
        <taxon>Sacoglossa</taxon>
        <taxon>Placobranchoidea</taxon>
        <taxon>Plakobranchidae</taxon>
        <taxon>Plakobranchus</taxon>
    </lineage>
</organism>
<dbReference type="Gene3D" id="2.30.30.380">
    <property type="entry name" value="Zn-finger domain of Sec23/24"/>
    <property type="match status" value="1"/>
</dbReference>
<dbReference type="GO" id="GO:0043130">
    <property type="term" value="F:ubiquitin binding"/>
    <property type="evidence" value="ECO:0007669"/>
    <property type="project" value="TreeGrafter"/>
</dbReference>
<dbReference type="InterPro" id="IPR051628">
    <property type="entry name" value="LUBAC_E3_Ligases"/>
</dbReference>
<evidence type="ECO:0000256" key="1">
    <source>
        <dbReference type="ARBA" id="ARBA00004906"/>
    </source>
</evidence>
<dbReference type="InterPro" id="IPR000626">
    <property type="entry name" value="Ubiquitin-like_dom"/>
</dbReference>
<dbReference type="PROSITE" id="PS01358">
    <property type="entry name" value="ZF_RANBP2_1"/>
    <property type="match status" value="1"/>
</dbReference>
<proteinExistence type="predicted"/>
<keyword evidence="3" id="KW-0863">Zinc-finger</keyword>
<dbReference type="PANTHER" id="PTHR22770:SF13">
    <property type="entry name" value="RING-TYPE DOMAIN-CONTAINING PROTEIN"/>
    <property type="match status" value="1"/>
</dbReference>
<feature type="domain" description="Ubiquitin-like" evidence="6">
    <location>
        <begin position="75"/>
        <end position="136"/>
    </location>
</feature>
<evidence type="ECO:0000259" key="6">
    <source>
        <dbReference type="PROSITE" id="PS50053"/>
    </source>
</evidence>
<evidence type="ECO:0000256" key="5">
    <source>
        <dbReference type="ARBA" id="ARBA00022833"/>
    </source>
</evidence>
<evidence type="ECO:0000256" key="4">
    <source>
        <dbReference type="ARBA" id="ARBA00022786"/>
    </source>
</evidence>
<dbReference type="Proteomes" id="UP000735302">
    <property type="component" value="Unassembled WGS sequence"/>
</dbReference>
<sequence>MSQNAGTKTLAQKATLNRSADVLAESLAAAVQAGMTEKAAEIAAELSKLQIKCEIQVLPEENEIRSQHPEFTVKVHVEDRISDGCYISITVKSSDTIGDLKRRVMILHNFPMEVQRWIIGKKIYPDQTRLHQCGVKGAGHTLYLYLVTAHSVGLSKESYEAQLQAIMLMNQANAAPIKQIPSVSGALPSSLDSVLRDSGVHDTHKASTISSSGDSLEQTGVVPLTVGSGSYPSLSSSARIQEMLQTSPLSHLSGNFPGTPSTPAESVLNHASPALSADAWAFIPAATTSAPQTSTINTNSNSNNPAMVNATSTVTGPPVESEEMREGWSCPACTFRNLPMWPGCEICNQQRPEDYQIPENYQLTERELHLIHDEQVLERLTRELQRPDAGVPQQPKLWGNLELLQALEAQDRAVQQRPPVEQAVHADDSPDDVHKIFATNNSIIIRDVSDNQEDNDLRTLTQPHGGEDSLASILQSLRTVQRTIQSSKMRFNLDTDNLRAEDVVDGRAPHCRADDFLGDESSDEENTHA</sequence>
<dbReference type="InterPro" id="IPR036443">
    <property type="entry name" value="Znf_RanBP2_sf"/>
</dbReference>
<dbReference type="PANTHER" id="PTHR22770">
    <property type="entry name" value="UBIQUITIN CONJUGATING ENZYME 7 INTERACTING PROTEIN-RELATED"/>
    <property type="match status" value="1"/>
</dbReference>
<keyword evidence="5" id="KW-0862">Zinc</keyword>
<dbReference type="PROSITE" id="PS50053">
    <property type="entry name" value="UBIQUITIN_2"/>
    <property type="match status" value="1"/>
</dbReference>